<evidence type="ECO:0000313" key="2">
    <source>
        <dbReference type="EMBL" id="KAJ5221263.1"/>
    </source>
</evidence>
<dbReference type="GO" id="GO:0007131">
    <property type="term" value="P:reciprocal meiotic recombination"/>
    <property type="evidence" value="ECO:0007669"/>
    <property type="project" value="InterPro"/>
</dbReference>
<protein>
    <submittedName>
        <fullName evidence="2">Uncharacterized protein</fullName>
    </submittedName>
</protein>
<feature type="compositionally biased region" description="Polar residues" evidence="1">
    <location>
        <begin position="245"/>
        <end position="259"/>
    </location>
</feature>
<dbReference type="InterPro" id="IPR004354">
    <property type="entry name" value="Meiotic_Rec114"/>
</dbReference>
<feature type="region of interest" description="Disordered" evidence="1">
    <location>
        <begin position="243"/>
        <end position="262"/>
    </location>
</feature>
<evidence type="ECO:0000313" key="3">
    <source>
        <dbReference type="Proteomes" id="UP001147733"/>
    </source>
</evidence>
<accession>A0A9W9NK62</accession>
<dbReference type="AlphaFoldDB" id="A0A9W9NK62"/>
<dbReference type="OrthoDB" id="5360255at2759"/>
<evidence type="ECO:0000256" key="1">
    <source>
        <dbReference type="SAM" id="MobiDB-lite"/>
    </source>
</evidence>
<reference evidence="2" key="1">
    <citation type="submission" date="2022-11" db="EMBL/GenBank/DDBJ databases">
        <authorList>
            <person name="Petersen C."/>
        </authorList>
    </citation>
    <scope>NUCLEOTIDE SEQUENCE</scope>
    <source>
        <strain evidence="2">IBT 23319</strain>
    </source>
</reference>
<proteinExistence type="predicted"/>
<name>A0A9W9NK62_PENCI</name>
<feature type="region of interest" description="Disordered" evidence="1">
    <location>
        <begin position="278"/>
        <end position="365"/>
    </location>
</feature>
<dbReference type="Pfam" id="PF03525">
    <property type="entry name" value="Meiotic_rec114"/>
    <property type="match status" value="1"/>
</dbReference>
<dbReference type="Proteomes" id="UP001147733">
    <property type="component" value="Unassembled WGS sequence"/>
</dbReference>
<comment type="caution">
    <text evidence="2">The sequence shown here is derived from an EMBL/GenBank/DDBJ whole genome shotgun (WGS) entry which is preliminary data.</text>
</comment>
<dbReference type="RefSeq" id="XP_056496186.1">
    <property type="nucleotide sequence ID" value="XM_056649055.1"/>
</dbReference>
<gene>
    <name evidence="2" type="ORF">N7469_010150</name>
</gene>
<organism evidence="2 3">
    <name type="scientific">Penicillium citrinum</name>
    <dbReference type="NCBI Taxonomy" id="5077"/>
    <lineage>
        <taxon>Eukaryota</taxon>
        <taxon>Fungi</taxon>
        <taxon>Dikarya</taxon>
        <taxon>Ascomycota</taxon>
        <taxon>Pezizomycotina</taxon>
        <taxon>Eurotiomycetes</taxon>
        <taxon>Eurotiomycetidae</taxon>
        <taxon>Eurotiales</taxon>
        <taxon>Aspergillaceae</taxon>
        <taxon>Penicillium</taxon>
    </lineage>
</organism>
<dbReference type="EMBL" id="JAPQKT010000009">
    <property type="protein sequence ID" value="KAJ5221263.1"/>
    <property type="molecule type" value="Genomic_DNA"/>
</dbReference>
<sequence length="459" mass="51175">MQQSSSHQVHPSKSHLLSLAKFSYTATPIDHPGPLSWSHINAHGDLVCALDQYPGHESIPARLIMKITRNDIIMEQIDIARFVQSVISQHTSASKSPFAVVIKCPCLAVKYPQNGSIRRFQLKFLVERDFYTALSVLSEANCPLTEGNATAVPHLRRLPSSSSWASSLQAPTIPMTNRTIVMTPDSNAAGPTTAQWRGEPSIFHLHHHMCPPNFMLPKDQKPQELKTVPQDLPFNTTHAEAMSAPVQQTAHPTDPSSKPTTKDGYHVLQELNQVLPPKRDLPFLKPSTKRKRTEANVVDEATKSKPKSFRVKQLTAQSTHNKLERRESIMSDTSSQSLVPTQPYPEFIEPPSTQPDLQSGRGNDLENPIERLATTVSAAIATNSVNNIQVERTQSPSRRAAPISNSVQEQLSAYLASPNPERVQFLENWMCELVNDDSFMTLCEDVESTWRRFAFGVKK</sequence>
<dbReference type="GeneID" id="81388222"/>
<keyword evidence="3" id="KW-1185">Reference proteome</keyword>
<feature type="compositionally biased region" description="Polar residues" evidence="1">
    <location>
        <begin position="330"/>
        <end position="340"/>
    </location>
</feature>
<reference evidence="2" key="2">
    <citation type="journal article" date="2023" name="IMA Fungus">
        <title>Comparative genomic study of the Penicillium genus elucidates a diverse pangenome and 15 lateral gene transfer events.</title>
        <authorList>
            <person name="Petersen C."/>
            <person name="Sorensen T."/>
            <person name="Nielsen M.R."/>
            <person name="Sondergaard T.E."/>
            <person name="Sorensen J.L."/>
            <person name="Fitzpatrick D.A."/>
            <person name="Frisvad J.C."/>
            <person name="Nielsen K.L."/>
        </authorList>
    </citation>
    <scope>NUCLEOTIDE SEQUENCE</scope>
    <source>
        <strain evidence="2">IBT 23319</strain>
    </source>
</reference>